<accession>A0ABS2T1C7</accession>
<dbReference type="InterPro" id="IPR050149">
    <property type="entry name" value="Collagen_superfamily"/>
</dbReference>
<feature type="compositionally biased region" description="Low complexity" evidence="1">
    <location>
        <begin position="309"/>
        <end position="326"/>
    </location>
</feature>
<reference evidence="2" key="1">
    <citation type="submission" date="2021-01" db="EMBL/GenBank/DDBJ databases">
        <title>Genomic Encyclopedia of Type Strains, Phase IV (KMG-IV): sequencing the most valuable type-strain genomes for metagenomic binning, comparative biology and taxonomic classification.</title>
        <authorList>
            <person name="Goeker M."/>
        </authorList>
    </citation>
    <scope>NUCLEOTIDE SEQUENCE</scope>
    <source>
        <strain evidence="2">DSM 21943</strain>
    </source>
</reference>
<gene>
    <name evidence="2" type="ORF">JOC54_004564</name>
</gene>
<dbReference type="Proteomes" id="UP001179280">
    <property type="component" value="Unassembled WGS sequence"/>
</dbReference>
<evidence type="ECO:0000313" key="3">
    <source>
        <dbReference type="Proteomes" id="UP001179280"/>
    </source>
</evidence>
<protein>
    <recommendedName>
        <fullName evidence="4">Collagen triple helix repeat protein</fullName>
    </recommendedName>
</protein>
<name>A0ABS2T1C7_9BACI</name>
<keyword evidence="3" id="KW-1185">Reference proteome</keyword>
<comment type="caution">
    <text evidence="2">The sequence shown here is derived from an EMBL/GenBank/DDBJ whole genome shotgun (WGS) entry which is preliminary data.</text>
</comment>
<evidence type="ECO:0000313" key="2">
    <source>
        <dbReference type="EMBL" id="MBM7841261.1"/>
    </source>
</evidence>
<proteinExistence type="predicted"/>
<feature type="non-terminal residue" evidence="2">
    <location>
        <position position="1"/>
    </location>
</feature>
<dbReference type="PANTHER" id="PTHR24023">
    <property type="entry name" value="COLLAGEN ALPHA"/>
    <property type="match status" value="1"/>
</dbReference>
<evidence type="ECO:0008006" key="4">
    <source>
        <dbReference type="Google" id="ProtNLM"/>
    </source>
</evidence>
<organism evidence="2 3">
    <name type="scientific">Shouchella xiaoxiensis</name>
    <dbReference type="NCBI Taxonomy" id="766895"/>
    <lineage>
        <taxon>Bacteria</taxon>
        <taxon>Bacillati</taxon>
        <taxon>Bacillota</taxon>
        <taxon>Bacilli</taxon>
        <taxon>Bacillales</taxon>
        <taxon>Bacillaceae</taxon>
        <taxon>Shouchella</taxon>
    </lineage>
</organism>
<dbReference type="PANTHER" id="PTHR24023:SF1095">
    <property type="entry name" value="EGF-LIKE DOMAIN-CONTAINING PROTEIN"/>
    <property type="match status" value="1"/>
</dbReference>
<evidence type="ECO:0000256" key="1">
    <source>
        <dbReference type="SAM" id="MobiDB-lite"/>
    </source>
</evidence>
<sequence>ATGIGFEGVVAFDPAVAPTYPVGQVVTFNGSTYLVNTAPPTGTPGTSPDYTLIAGAGATGATGADGGTGTTGPSGPTGATGIGFEGVVAFDPAVAPTYPVGQVVTFNGSTYLVNTAPPTGTPGTSPDYTLIAGAGATGATGADGGTGATGPSGPTGATGIGFEGVVAFDPAVAPTYPVGEVVAFNGSTYLVNTAPPTGTPGTSPDYTLIAGAGATGATGADGGTGATGPSGPTGATGIGFEGVVAFDPAVAPTYPVGQVVTFNGSTYLVNTAPPTGTPGTSPDYTLIAGAGATGATGPTGPTGAGATGTPGVTGPTGPAGTTGPTGISVTGATGLPGVTGATGLPGITGATGVGVTGATGIGVTGATGLPGVTGATGIGITGATGISVTGATGLPGVTGATGLPGITGATGIGITGATGIGVTGATGLPGVTGATGISITGPTGIGVTGATGLPGITGATGATGASPLQPFFNSNIQPQTIAPGAAVTQLTPSQYAGITYTAATGTFTILTPGLYYIGVTLNKATGTTTGSVFALTVNGGAIPAAPAASAGTAGQSNVIRVQNYAAGDTITINNFSTFAVTLANAPNEANSAGHVSIYRFAAGFSGTLITTTT</sequence>
<dbReference type="Gene3D" id="2.10.10.90">
    <property type="match status" value="1"/>
</dbReference>
<dbReference type="EMBL" id="JAFBCV010000027">
    <property type="protein sequence ID" value="MBM7841261.1"/>
    <property type="molecule type" value="Genomic_DNA"/>
</dbReference>
<feature type="region of interest" description="Disordered" evidence="1">
    <location>
        <begin position="293"/>
        <end position="328"/>
    </location>
</feature>